<dbReference type="Proteomes" id="UP000790709">
    <property type="component" value="Unassembled WGS sequence"/>
</dbReference>
<reference evidence="1" key="1">
    <citation type="journal article" date="2021" name="New Phytol.">
        <title>Evolutionary innovations through gain and loss of genes in the ectomycorrhizal Boletales.</title>
        <authorList>
            <person name="Wu G."/>
            <person name="Miyauchi S."/>
            <person name="Morin E."/>
            <person name="Kuo A."/>
            <person name="Drula E."/>
            <person name="Varga T."/>
            <person name="Kohler A."/>
            <person name="Feng B."/>
            <person name="Cao Y."/>
            <person name="Lipzen A."/>
            <person name="Daum C."/>
            <person name="Hundley H."/>
            <person name="Pangilinan J."/>
            <person name="Johnson J."/>
            <person name="Barry K."/>
            <person name="LaButti K."/>
            <person name="Ng V."/>
            <person name="Ahrendt S."/>
            <person name="Min B."/>
            <person name="Choi I.G."/>
            <person name="Park H."/>
            <person name="Plett J.M."/>
            <person name="Magnuson J."/>
            <person name="Spatafora J.W."/>
            <person name="Nagy L.G."/>
            <person name="Henrissat B."/>
            <person name="Grigoriev I.V."/>
            <person name="Yang Z.L."/>
            <person name="Xu J."/>
            <person name="Martin F.M."/>
        </authorList>
    </citation>
    <scope>NUCLEOTIDE SEQUENCE</scope>
    <source>
        <strain evidence="1">KUC20120723A-06</strain>
    </source>
</reference>
<keyword evidence="2" id="KW-1185">Reference proteome</keyword>
<gene>
    <name evidence="1" type="ORF">BV22DRAFT_749194</name>
</gene>
<dbReference type="EMBL" id="MU266539">
    <property type="protein sequence ID" value="KAH7921175.1"/>
    <property type="molecule type" value="Genomic_DNA"/>
</dbReference>
<proteinExistence type="predicted"/>
<accession>A0ACB8B682</accession>
<organism evidence="1 2">
    <name type="scientific">Leucogyrophana mollusca</name>
    <dbReference type="NCBI Taxonomy" id="85980"/>
    <lineage>
        <taxon>Eukaryota</taxon>
        <taxon>Fungi</taxon>
        <taxon>Dikarya</taxon>
        <taxon>Basidiomycota</taxon>
        <taxon>Agaricomycotina</taxon>
        <taxon>Agaricomycetes</taxon>
        <taxon>Agaricomycetidae</taxon>
        <taxon>Boletales</taxon>
        <taxon>Boletales incertae sedis</taxon>
        <taxon>Leucogyrophana</taxon>
    </lineage>
</organism>
<name>A0ACB8B682_9AGAM</name>
<comment type="caution">
    <text evidence="1">The sequence shown here is derived from an EMBL/GenBank/DDBJ whole genome shotgun (WGS) entry which is preliminary data.</text>
</comment>
<protein>
    <submittedName>
        <fullName evidence="1">Uncharacterized protein</fullName>
    </submittedName>
</protein>
<sequence length="189" mass="21325">MHVPVHIKLTADRKDLRPFCLLLTMKLFGVPRSSLWRSPGDVFRILEGLSPRIMSADSSAPSALCPQCTRRLWIQGIYAVRGHSVPDPCRLLVKPQIAGPEWEYAAPMLRLLRIRGHLTGVIMAPPAYWIEKVLTFCVGLDMFSIRPPHVNTMRRRCPPVLSECVCHCDLPHVGGDVRRHVPGYGIFSR</sequence>
<evidence type="ECO:0000313" key="2">
    <source>
        <dbReference type="Proteomes" id="UP000790709"/>
    </source>
</evidence>
<evidence type="ECO:0000313" key="1">
    <source>
        <dbReference type="EMBL" id="KAH7921175.1"/>
    </source>
</evidence>